<reference evidence="3 4" key="1">
    <citation type="submission" date="2018-11" db="EMBL/GenBank/DDBJ databases">
        <authorList>
            <consortium name="Pathogen Informatics"/>
        </authorList>
    </citation>
    <scope>NUCLEOTIDE SEQUENCE [LARGE SCALE GENOMIC DNA]</scope>
</reference>
<protein>
    <submittedName>
        <fullName evidence="3">Uncharacterized protein</fullName>
    </submittedName>
</protein>
<dbReference type="InterPro" id="IPR052203">
    <property type="entry name" value="GHMP_Kinase-Related"/>
</dbReference>
<keyword evidence="4" id="KW-1185">Reference proteome</keyword>
<dbReference type="GO" id="GO:0050201">
    <property type="term" value="F:fucokinase activity"/>
    <property type="evidence" value="ECO:0007669"/>
    <property type="project" value="TreeGrafter"/>
</dbReference>
<dbReference type="Gene3D" id="3.30.230.120">
    <property type="match status" value="1"/>
</dbReference>
<sequence length="70" mass="7796">MVEQLLTTGGGWQDQVGCLYPGVKKGYTAEDDCSIDVEAISISKDFELEINKRMVLIYTGKTRLAKNLLQ</sequence>
<evidence type="ECO:0000313" key="3">
    <source>
        <dbReference type="EMBL" id="VDM85919.1"/>
    </source>
</evidence>
<keyword evidence="2" id="KW-0418">Kinase</keyword>
<evidence type="ECO:0000313" key="4">
    <source>
        <dbReference type="Proteomes" id="UP000270094"/>
    </source>
</evidence>
<organism evidence="3 4">
    <name type="scientific">Strongylus vulgaris</name>
    <name type="common">Blood worm</name>
    <dbReference type="NCBI Taxonomy" id="40348"/>
    <lineage>
        <taxon>Eukaryota</taxon>
        <taxon>Metazoa</taxon>
        <taxon>Ecdysozoa</taxon>
        <taxon>Nematoda</taxon>
        <taxon>Chromadorea</taxon>
        <taxon>Rhabditida</taxon>
        <taxon>Rhabditina</taxon>
        <taxon>Rhabditomorpha</taxon>
        <taxon>Strongyloidea</taxon>
        <taxon>Strongylidae</taxon>
        <taxon>Strongylus</taxon>
    </lineage>
</organism>
<dbReference type="OrthoDB" id="271303at2759"/>
<gene>
    <name evidence="3" type="ORF">SVUK_LOCUS20917</name>
</gene>
<feature type="non-terminal residue" evidence="3">
    <location>
        <position position="70"/>
    </location>
</feature>
<accession>A0A3P7K121</accession>
<evidence type="ECO:0000256" key="2">
    <source>
        <dbReference type="ARBA" id="ARBA00022777"/>
    </source>
</evidence>
<dbReference type="PANTHER" id="PTHR32463">
    <property type="entry name" value="L-FUCOSE KINASE"/>
    <property type="match status" value="1"/>
</dbReference>
<proteinExistence type="predicted"/>
<dbReference type="PANTHER" id="PTHR32463:SF0">
    <property type="entry name" value="L-FUCOSE KINASE"/>
    <property type="match status" value="1"/>
</dbReference>
<name>A0A3P7K121_STRVU</name>
<dbReference type="GO" id="GO:0042352">
    <property type="term" value="P:GDP-L-fucose salvage"/>
    <property type="evidence" value="ECO:0007669"/>
    <property type="project" value="TreeGrafter"/>
</dbReference>
<dbReference type="AlphaFoldDB" id="A0A3P7K121"/>
<dbReference type="EMBL" id="UYYB01147197">
    <property type="protein sequence ID" value="VDM85919.1"/>
    <property type="molecule type" value="Genomic_DNA"/>
</dbReference>
<keyword evidence="1" id="KW-0808">Transferase</keyword>
<dbReference type="Proteomes" id="UP000270094">
    <property type="component" value="Unassembled WGS sequence"/>
</dbReference>
<evidence type="ECO:0000256" key="1">
    <source>
        <dbReference type="ARBA" id="ARBA00022679"/>
    </source>
</evidence>